<comment type="caution">
    <text evidence="1">The sequence shown here is derived from an EMBL/GenBank/DDBJ whole genome shotgun (WGS) entry which is preliminary data.</text>
</comment>
<organism evidence="1 2">
    <name type="scientific">Peronospora matthiolae</name>
    <dbReference type="NCBI Taxonomy" id="2874970"/>
    <lineage>
        <taxon>Eukaryota</taxon>
        <taxon>Sar</taxon>
        <taxon>Stramenopiles</taxon>
        <taxon>Oomycota</taxon>
        <taxon>Peronosporomycetes</taxon>
        <taxon>Peronosporales</taxon>
        <taxon>Peronosporaceae</taxon>
        <taxon>Peronospora</taxon>
    </lineage>
</organism>
<sequence length="40" mass="4423">MELAEDSPLQRDGFVCYNKSSGMAGSTKKRPPVWVCFSSL</sequence>
<gene>
    <name evidence="1" type="ORF">PM001_LOCUS22531</name>
</gene>
<name>A0AAV1US35_9STRA</name>
<evidence type="ECO:0000313" key="1">
    <source>
        <dbReference type="EMBL" id="CAK7937381.1"/>
    </source>
</evidence>
<evidence type="ECO:0000313" key="2">
    <source>
        <dbReference type="Proteomes" id="UP001162060"/>
    </source>
</evidence>
<dbReference type="Proteomes" id="UP001162060">
    <property type="component" value="Unassembled WGS sequence"/>
</dbReference>
<dbReference type="AlphaFoldDB" id="A0AAV1US35"/>
<accession>A0AAV1US35</accession>
<protein>
    <submittedName>
        <fullName evidence="1">Uncharacterized protein</fullName>
    </submittedName>
</protein>
<dbReference type="EMBL" id="CAKLBY020000227">
    <property type="protein sequence ID" value="CAK7937381.1"/>
    <property type="molecule type" value="Genomic_DNA"/>
</dbReference>
<proteinExistence type="predicted"/>
<reference evidence="1" key="1">
    <citation type="submission" date="2024-01" db="EMBL/GenBank/DDBJ databases">
        <authorList>
            <person name="Webb A."/>
        </authorList>
    </citation>
    <scope>NUCLEOTIDE SEQUENCE</scope>
    <source>
        <strain evidence="1">Pm1</strain>
    </source>
</reference>